<organism evidence="3 4">
    <name type="scientific">Chitinophaga barathri</name>
    <dbReference type="NCBI Taxonomy" id="1647451"/>
    <lineage>
        <taxon>Bacteria</taxon>
        <taxon>Pseudomonadati</taxon>
        <taxon>Bacteroidota</taxon>
        <taxon>Chitinophagia</taxon>
        <taxon>Chitinophagales</taxon>
        <taxon>Chitinophagaceae</taxon>
        <taxon>Chitinophaga</taxon>
    </lineage>
</organism>
<dbReference type="EMBL" id="RMBX01000007">
    <property type="protein sequence ID" value="RPD40434.1"/>
    <property type="molecule type" value="Genomic_DNA"/>
</dbReference>
<keyword evidence="4" id="KW-1185">Reference proteome</keyword>
<sequence length="356" mass="39536">MRIAVNAHPLMQDSAANTGNVPTELMNRLCRLHPDAEFVFITDRPWAPVPALPPNCEVAVLKPFAGGKIGQYLWRRYQWNRLLKKYRIDRLLCIDDVLPFPQEVQAHLLLIRKASLPDRPPTSENIRRFRSISVFSEFMKEQIGGRYGGLEQKFNMLSPGVSEIFIALNWEEREQVKHEFAGGMEYFIAVGAIHPDNNIIPLLKAFSMLKKRLRSGIKLVLAGDLTPEGEDIAEALQTYKFREDVIWMQEAGEEDLARLIGGAYALVHTAGADGLAVPVLQAQRCQVPGIVIFAGASTEAGGDAALNAVPGDVTDLSEKMSALYKDELLRSRLLDHIGRIPSWDDAAGQLGQIITA</sequence>
<name>A0A3N4M9M2_9BACT</name>
<evidence type="ECO:0000259" key="2">
    <source>
        <dbReference type="Pfam" id="PF00534"/>
    </source>
</evidence>
<evidence type="ECO:0000256" key="1">
    <source>
        <dbReference type="ARBA" id="ARBA00022679"/>
    </source>
</evidence>
<proteinExistence type="predicted"/>
<dbReference type="GO" id="GO:0009103">
    <property type="term" value="P:lipopolysaccharide biosynthetic process"/>
    <property type="evidence" value="ECO:0007669"/>
    <property type="project" value="TreeGrafter"/>
</dbReference>
<dbReference type="InterPro" id="IPR001296">
    <property type="entry name" value="Glyco_trans_1"/>
</dbReference>
<gene>
    <name evidence="3" type="ORF">EG028_14100</name>
</gene>
<dbReference type="Proteomes" id="UP000279089">
    <property type="component" value="Unassembled WGS sequence"/>
</dbReference>
<dbReference type="GO" id="GO:0016757">
    <property type="term" value="F:glycosyltransferase activity"/>
    <property type="evidence" value="ECO:0007669"/>
    <property type="project" value="InterPro"/>
</dbReference>
<protein>
    <submittedName>
        <fullName evidence="3">Glycosyltransferase</fullName>
    </submittedName>
</protein>
<reference evidence="4" key="1">
    <citation type="submission" date="2018-11" db="EMBL/GenBank/DDBJ databases">
        <title>Chitinophaga lutea sp.nov., isolate from arsenic contaminated soil.</title>
        <authorList>
            <person name="Zong Y."/>
        </authorList>
    </citation>
    <scope>NUCLEOTIDE SEQUENCE [LARGE SCALE GENOMIC DNA]</scope>
    <source>
        <strain evidence="4">YLT18</strain>
    </source>
</reference>
<dbReference type="PANTHER" id="PTHR46401">
    <property type="entry name" value="GLYCOSYLTRANSFERASE WBBK-RELATED"/>
    <property type="match status" value="1"/>
</dbReference>
<dbReference type="OrthoDB" id="9801609at2"/>
<accession>A0A3N4M9M2</accession>
<dbReference type="PANTHER" id="PTHR46401:SF2">
    <property type="entry name" value="GLYCOSYLTRANSFERASE WBBK-RELATED"/>
    <property type="match status" value="1"/>
</dbReference>
<evidence type="ECO:0000313" key="4">
    <source>
        <dbReference type="Proteomes" id="UP000279089"/>
    </source>
</evidence>
<keyword evidence="1 3" id="KW-0808">Transferase</keyword>
<comment type="caution">
    <text evidence="3">The sequence shown here is derived from an EMBL/GenBank/DDBJ whole genome shotgun (WGS) entry which is preliminary data.</text>
</comment>
<evidence type="ECO:0000313" key="3">
    <source>
        <dbReference type="EMBL" id="RPD40434.1"/>
    </source>
</evidence>
<feature type="domain" description="Glycosyl transferase family 1" evidence="2">
    <location>
        <begin position="172"/>
        <end position="333"/>
    </location>
</feature>
<dbReference type="SUPFAM" id="SSF53756">
    <property type="entry name" value="UDP-Glycosyltransferase/glycogen phosphorylase"/>
    <property type="match status" value="1"/>
</dbReference>
<dbReference type="RefSeq" id="WP_120517247.1">
    <property type="nucleotide sequence ID" value="NZ_QXZY01000008.1"/>
</dbReference>
<dbReference type="Pfam" id="PF00534">
    <property type="entry name" value="Glycos_transf_1"/>
    <property type="match status" value="1"/>
</dbReference>
<dbReference type="AlphaFoldDB" id="A0A3N4M9M2"/>
<dbReference type="Gene3D" id="3.40.50.2000">
    <property type="entry name" value="Glycogen Phosphorylase B"/>
    <property type="match status" value="1"/>
</dbReference>